<comment type="caution">
    <text evidence="9">The sequence shown here is derived from an EMBL/GenBank/DDBJ whole genome shotgun (WGS) entry which is preliminary data.</text>
</comment>
<keyword evidence="3" id="KW-0378">Hydrolase</keyword>
<feature type="transmembrane region" description="Helical" evidence="8">
    <location>
        <begin position="200"/>
        <end position="218"/>
    </location>
</feature>
<evidence type="ECO:0000256" key="7">
    <source>
        <dbReference type="ARBA" id="ARBA00023136"/>
    </source>
</evidence>
<evidence type="ECO:0000256" key="5">
    <source>
        <dbReference type="ARBA" id="ARBA00022989"/>
    </source>
</evidence>
<evidence type="ECO:0000313" key="10">
    <source>
        <dbReference type="Proteomes" id="UP000565441"/>
    </source>
</evidence>
<dbReference type="GO" id="GO:0008654">
    <property type="term" value="P:phospholipid biosynthetic process"/>
    <property type="evidence" value="ECO:0007669"/>
    <property type="project" value="TreeGrafter"/>
</dbReference>
<feature type="transmembrane region" description="Helical" evidence="8">
    <location>
        <begin position="263"/>
        <end position="281"/>
    </location>
</feature>
<accession>A0A8H5HC82</accession>
<dbReference type="GO" id="GO:0019915">
    <property type="term" value="P:lipid storage"/>
    <property type="evidence" value="ECO:0007669"/>
    <property type="project" value="InterPro"/>
</dbReference>
<gene>
    <name evidence="9" type="ORF">D9615_004542</name>
</gene>
<protein>
    <submittedName>
        <fullName evidence="9">Uncharacterized protein</fullName>
    </submittedName>
</protein>
<name>A0A8H5HC82_9AGAR</name>
<feature type="transmembrane region" description="Helical" evidence="8">
    <location>
        <begin position="79"/>
        <end position="98"/>
    </location>
</feature>
<evidence type="ECO:0000256" key="1">
    <source>
        <dbReference type="ARBA" id="ARBA00004477"/>
    </source>
</evidence>
<evidence type="ECO:0000256" key="8">
    <source>
        <dbReference type="SAM" id="Phobius"/>
    </source>
</evidence>
<proteinExistence type="predicted"/>
<evidence type="ECO:0000256" key="3">
    <source>
        <dbReference type="ARBA" id="ARBA00022801"/>
    </source>
</evidence>
<keyword evidence="6" id="KW-0443">Lipid metabolism</keyword>
<keyword evidence="2 8" id="KW-0812">Transmembrane</keyword>
<evidence type="ECO:0000313" key="9">
    <source>
        <dbReference type="EMBL" id="KAF5380624.1"/>
    </source>
</evidence>
<keyword evidence="5 8" id="KW-1133">Transmembrane helix</keyword>
<evidence type="ECO:0000256" key="6">
    <source>
        <dbReference type="ARBA" id="ARBA00023098"/>
    </source>
</evidence>
<dbReference type="OrthoDB" id="5579088at2759"/>
<evidence type="ECO:0000256" key="4">
    <source>
        <dbReference type="ARBA" id="ARBA00022824"/>
    </source>
</evidence>
<dbReference type="PANTHER" id="PTHR23129:SF0">
    <property type="entry name" value="ACYL-COENZYME A DIPHOSPHATASE FITM2"/>
    <property type="match status" value="1"/>
</dbReference>
<sequence>MDAWLARTNTTRQRTLSAALMPDFRLTVFSALAVITVSATVYSALYNTYLDTSNPLLTHLPHPLATTHFFADKSNFLNVYFIKKAWAWTSGAFLLSWLTSPASTRTTDRVWKWAAETVMWLVFTTWFFGPALLERFIVVSGGECILALPAGDPIPVPAEYCFTRSHLSPLSHPDLFVTTTTFALPLDWRAMPRLRRGHDISGHMFLLIMSTLFLADQLRYSFRLAQRSALHTLAMVANMALLGVWLFATYTTSLYFHSPLEKITGFLLGASCFVITLLPEVEADAKIKKAERLKGMKQHKD</sequence>
<reference evidence="9 10" key="1">
    <citation type="journal article" date="2020" name="ISME J.">
        <title>Uncovering the hidden diversity of litter-decomposition mechanisms in mushroom-forming fungi.</title>
        <authorList>
            <person name="Floudas D."/>
            <person name="Bentzer J."/>
            <person name="Ahren D."/>
            <person name="Johansson T."/>
            <person name="Persson P."/>
            <person name="Tunlid A."/>
        </authorList>
    </citation>
    <scope>NUCLEOTIDE SEQUENCE [LARGE SCALE GENOMIC DNA]</scope>
    <source>
        <strain evidence="9 10">CBS 661.87</strain>
    </source>
</reference>
<dbReference type="GO" id="GO:0010945">
    <property type="term" value="F:coenzyme A diphosphatase activity"/>
    <property type="evidence" value="ECO:0007669"/>
    <property type="project" value="InterPro"/>
</dbReference>
<dbReference type="GO" id="GO:0034389">
    <property type="term" value="P:lipid droplet organization"/>
    <property type="evidence" value="ECO:0007669"/>
    <property type="project" value="TreeGrafter"/>
</dbReference>
<dbReference type="AlphaFoldDB" id="A0A8H5HC82"/>
<comment type="subcellular location">
    <subcellularLocation>
        <location evidence="1">Endoplasmic reticulum membrane</location>
        <topology evidence="1">Multi-pass membrane protein</topology>
    </subcellularLocation>
</comment>
<feature type="transmembrane region" description="Helical" evidence="8">
    <location>
        <begin position="230"/>
        <end position="251"/>
    </location>
</feature>
<dbReference type="Proteomes" id="UP000565441">
    <property type="component" value="Unassembled WGS sequence"/>
</dbReference>
<keyword evidence="10" id="KW-1185">Reference proteome</keyword>
<dbReference type="GO" id="GO:0005789">
    <property type="term" value="C:endoplasmic reticulum membrane"/>
    <property type="evidence" value="ECO:0007669"/>
    <property type="project" value="UniProtKB-SubCell"/>
</dbReference>
<feature type="transmembrane region" description="Helical" evidence="8">
    <location>
        <begin position="24"/>
        <end position="45"/>
    </location>
</feature>
<evidence type="ECO:0000256" key="2">
    <source>
        <dbReference type="ARBA" id="ARBA00022692"/>
    </source>
</evidence>
<keyword evidence="4" id="KW-0256">Endoplasmic reticulum</keyword>
<dbReference type="Pfam" id="PF10261">
    <property type="entry name" value="FIT"/>
    <property type="match status" value="2"/>
</dbReference>
<dbReference type="InterPro" id="IPR019388">
    <property type="entry name" value="FIT"/>
</dbReference>
<keyword evidence="7 8" id="KW-0472">Membrane</keyword>
<dbReference type="PANTHER" id="PTHR23129">
    <property type="entry name" value="ACYL-COENZYME A DIPHOSPHATASE FITM2"/>
    <property type="match status" value="1"/>
</dbReference>
<dbReference type="EMBL" id="JAACJP010000013">
    <property type="protein sequence ID" value="KAF5380624.1"/>
    <property type="molecule type" value="Genomic_DNA"/>
</dbReference>
<feature type="transmembrane region" description="Helical" evidence="8">
    <location>
        <begin position="110"/>
        <end position="129"/>
    </location>
</feature>
<organism evidence="9 10">
    <name type="scientific">Tricholomella constricta</name>
    <dbReference type="NCBI Taxonomy" id="117010"/>
    <lineage>
        <taxon>Eukaryota</taxon>
        <taxon>Fungi</taxon>
        <taxon>Dikarya</taxon>
        <taxon>Basidiomycota</taxon>
        <taxon>Agaricomycotina</taxon>
        <taxon>Agaricomycetes</taxon>
        <taxon>Agaricomycetidae</taxon>
        <taxon>Agaricales</taxon>
        <taxon>Tricholomatineae</taxon>
        <taxon>Lyophyllaceae</taxon>
        <taxon>Tricholomella</taxon>
    </lineage>
</organism>